<dbReference type="EMBL" id="FSRQ01000001">
    <property type="protein sequence ID" value="SIN80983.1"/>
    <property type="molecule type" value="Genomic_DNA"/>
</dbReference>
<evidence type="ECO:0000313" key="1">
    <source>
        <dbReference type="EMBL" id="SIN80983.1"/>
    </source>
</evidence>
<accession>A0A1N6ED82</accession>
<protein>
    <recommendedName>
        <fullName evidence="3">TonB-dependent Receptor Plug Domain</fullName>
    </recommendedName>
</protein>
<dbReference type="Gene3D" id="2.60.40.1930">
    <property type="match status" value="1"/>
</dbReference>
<sequence>MKRIITFCFLLASFSHIHSQQSADKALQYINENLSQENLYILTDKDLYLSGETLWFNAMVFRNFTISDLSTNFFIELYDKNKKQILRKRFPIFNGVVQGSFQIPESLSEDIYFVRAYTPMMSNLSEDFQYIKQIPIYNPSSPKKLVTDKSSSWSATVHPEGNSFIVGNQSKIAIRLHNIGIPPSQWEGYIIEKDHPEKKITTFKGLDENVGVFSLTPEKDKIYEAVITDNNGLQKSVALPNASEKGVSLQVISEKDNIKYKIKNTGENIPYYTVIANIGDQLVYKAKVNQLKDSFQAIPTNQLINGILQLTVFDDKENVLVSRMCFVMPQNLNISVPEVKSETLSTEKRGFNSFNVKAIKDIPSYSIAVFDPEDKKSLLNENLLSSLWLSSVIKSKIDRPAQYFSEKRNTDALDALLISEQWKMFDWKEIISGKHPEIINNASKYISYKGKLTVNAKPAPQQNLIMFVEGDKSGNQVFQVETDSNGEFLFDNMIFEKPIKITYQVNGANAALKSRTNVYVHPANTFIPLKKELPTIEGYKLVDRNSTVESSQPAELTKTIDARRYKKEYNEKVALIEEVKIKAKKKNLKDELNNKLSSSLYRSMSEIVFDFVNENQSAAGSQNILQWLQGRAAGLTINYENGIPTPYIRQAKANVYLDEMLTDASTLTGLSADNIAMVKIIKDGAIGMSGGGSGGVLIYTKRGDMKPVAKANTLSEMVNLNFFVMEGYNESEGYPDSDYENSELSKITSDYRPVLYWNPNMEIDPDTPAKVDFYNNDTAKKFRFMIMGFDAEKYTPVYYEKLLP</sequence>
<dbReference type="STRING" id="59733.SAMN05421769_0195"/>
<dbReference type="AlphaFoldDB" id="A0A1N6ED82"/>
<gene>
    <name evidence="1" type="ORF">SAMN05421769_0195</name>
</gene>
<evidence type="ECO:0008006" key="3">
    <source>
        <dbReference type="Google" id="ProtNLM"/>
    </source>
</evidence>
<dbReference type="OrthoDB" id="679547at2"/>
<keyword evidence="2" id="KW-1185">Reference proteome</keyword>
<evidence type="ECO:0000313" key="2">
    <source>
        <dbReference type="Proteomes" id="UP000184782"/>
    </source>
</evidence>
<dbReference type="Proteomes" id="UP000184782">
    <property type="component" value="Unassembled WGS sequence"/>
</dbReference>
<proteinExistence type="predicted"/>
<name>A0A1N6ED82_9FLAO</name>
<reference evidence="2" key="1">
    <citation type="submission" date="2016-12" db="EMBL/GenBank/DDBJ databases">
        <authorList>
            <person name="Varghese N."/>
            <person name="Submissions S."/>
        </authorList>
    </citation>
    <scope>NUCLEOTIDE SEQUENCE [LARGE SCALE GENOMIC DNA]</scope>
    <source>
        <strain evidence="2">DSM 16779</strain>
    </source>
</reference>
<dbReference type="RefSeq" id="WP_074228137.1">
    <property type="nucleotide sequence ID" value="NZ_FSRQ01000001.1"/>
</dbReference>
<organism evidence="1 2">
    <name type="scientific">Chryseobacterium scophthalmum</name>
    <dbReference type="NCBI Taxonomy" id="59733"/>
    <lineage>
        <taxon>Bacteria</taxon>
        <taxon>Pseudomonadati</taxon>
        <taxon>Bacteroidota</taxon>
        <taxon>Flavobacteriia</taxon>
        <taxon>Flavobacteriales</taxon>
        <taxon>Weeksellaceae</taxon>
        <taxon>Chryseobacterium group</taxon>
        <taxon>Chryseobacterium</taxon>
    </lineage>
</organism>